<feature type="transmembrane region" description="Helical" evidence="14">
    <location>
        <begin position="426"/>
        <end position="445"/>
    </location>
</feature>
<dbReference type="Pfam" id="PF22700">
    <property type="entry name" value="MVD-like_N"/>
    <property type="match status" value="1"/>
</dbReference>
<keyword evidence="14" id="KW-1133">Transmembrane helix</keyword>
<dbReference type="InterPro" id="IPR036554">
    <property type="entry name" value="GHMP_kinase_C_sf"/>
</dbReference>
<evidence type="ECO:0000256" key="10">
    <source>
        <dbReference type="ARBA" id="ARBA00023221"/>
    </source>
</evidence>
<comment type="function">
    <text evidence="13">Catalyzes the ATP dependent decarboxylation of (R)-5-diphosphomevalonate to form isopentenyl diphosphate (IPP). Functions in the mevalonate (MVA) pathway leading to isopentenyl diphosphate (IPP), a key precursor for the biosynthesis of isoprenoids and sterol synthesis.</text>
</comment>
<dbReference type="GO" id="GO:0005829">
    <property type="term" value="C:cytosol"/>
    <property type="evidence" value="ECO:0007669"/>
    <property type="project" value="InterPro"/>
</dbReference>
<dbReference type="GO" id="GO:0019287">
    <property type="term" value="P:isopentenyl diphosphate biosynthetic process, mevalonate pathway"/>
    <property type="evidence" value="ECO:0007669"/>
    <property type="project" value="UniProtKB-UniRule"/>
</dbReference>
<dbReference type="Gene3D" id="3.30.230.10">
    <property type="match status" value="1"/>
</dbReference>
<evidence type="ECO:0000256" key="4">
    <source>
        <dbReference type="ARBA" id="ARBA00022741"/>
    </source>
</evidence>
<evidence type="ECO:0000256" key="1">
    <source>
        <dbReference type="ARBA" id="ARBA00008831"/>
    </source>
</evidence>
<keyword evidence="5 12" id="KW-0067">ATP-binding</keyword>
<evidence type="ECO:0000256" key="2">
    <source>
        <dbReference type="ARBA" id="ARBA00012296"/>
    </source>
</evidence>
<comment type="similarity">
    <text evidence="1 12 13">Belongs to the diphosphomevalonate decarboxylase family.</text>
</comment>
<keyword evidence="3 13" id="KW-0444">Lipid biosynthesis</keyword>
<evidence type="ECO:0000256" key="6">
    <source>
        <dbReference type="ARBA" id="ARBA00022955"/>
    </source>
</evidence>
<evidence type="ECO:0000313" key="18">
    <source>
        <dbReference type="Proteomes" id="UP001209570"/>
    </source>
</evidence>
<evidence type="ECO:0000259" key="15">
    <source>
        <dbReference type="Pfam" id="PF18376"/>
    </source>
</evidence>
<sequence>MAPTAPLRVATCSAPTNIATIKYWGKDDVALNTPLNSSVSVTLDQDDLRTTTTIAASPAFETTELWLNGKPQALNKRVLAVLREMRALAQRQHGRASQLHEWPLRIVSENSFPTAAGLASSAAGYACLVATLAELYQVQDEFPGQLSTIARQGSGSACRSLHGGFVRWEKGARADGRDSRAVQVADEHHWPSLCAIICVVNDAQKDTSSTAGMQTSRATSELLQVRARELVAPRLAQIEAAYRARDFATFGSLTMQDSNQFHAVCLDTMPPIVYMNDVSRRIVQLVHRVNAFLGGVRVAYTFDAGPNAVLFVEAPHVADVVALLTRVFPGPNGAQLPVETTTMAAPIASSATTPPPATLVDAVGLAPTPGGVKMLYVTRVGGGPRVLSMEHALVDPTTGEPRLPRAVSQQQQQVKKATTTTKKKNATTWALAASLLATTALLSVVRRRS</sequence>
<keyword evidence="9 13" id="KW-1207">Sterol metabolism</keyword>
<feature type="domain" description="Mvd1 C-terminal" evidence="15">
    <location>
        <begin position="195"/>
        <end position="387"/>
    </location>
</feature>
<proteinExistence type="inferred from homology"/>
<dbReference type="Gene3D" id="3.30.70.890">
    <property type="entry name" value="GHMP kinase, C-terminal domain"/>
    <property type="match status" value="1"/>
</dbReference>
<keyword evidence="14" id="KW-0472">Membrane</keyword>
<dbReference type="FunFam" id="3.30.230.10:FF:000080">
    <property type="entry name" value="Diphosphomevalonate decarboxylase"/>
    <property type="match status" value="1"/>
</dbReference>
<comment type="catalytic activity">
    <reaction evidence="12 13">
        <text>(R)-5-diphosphomevalonate + ATP = isopentenyl diphosphate + ADP + phosphate + CO2</text>
        <dbReference type="Rhea" id="RHEA:23732"/>
        <dbReference type="ChEBI" id="CHEBI:16526"/>
        <dbReference type="ChEBI" id="CHEBI:30616"/>
        <dbReference type="ChEBI" id="CHEBI:43474"/>
        <dbReference type="ChEBI" id="CHEBI:57557"/>
        <dbReference type="ChEBI" id="CHEBI:128769"/>
        <dbReference type="ChEBI" id="CHEBI:456216"/>
        <dbReference type="EC" id="4.1.1.33"/>
    </reaction>
</comment>
<keyword evidence="10 13" id="KW-0753">Steroid metabolism</keyword>
<dbReference type="InterPro" id="IPR005935">
    <property type="entry name" value="Mev_decarb"/>
</dbReference>
<dbReference type="EC" id="4.1.1.33" evidence="2 12"/>
<evidence type="ECO:0000313" key="17">
    <source>
        <dbReference type="EMBL" id="KAJ0400409.1"/>
    </source>
</evidence>
<evidence type="ECO:0000256" key="5">
    <source>
        <dbReference type="ARBA" id="ARBA00022840"/>
    </source>
</evidence>
<evidence type="ECO:0000256" key="12">
    <source>
        <dbReference type="PIRNR" id="PIRNR015950"/>
    </source>
</evidence>
<comment type="caution">
    <text evidence="17">The sequence shown here is derived from an EMBL/GenBank/DDBJ whole genome shotgun (WGS) entry which is preliminary data.</text>
</comment>
<dbReference type="AlphaFoldDB" id="A0AAD5M0Z0"/>
<keyword evidence="13" id="KW-0153">Cholesterol metabolism</keyword>
<keyword evidence="4 12" id="KW-0547">Nucleotide-binding</keyword>
<keyword evidence="14" id="KW-0812">Transmembrane</keyword>
<dbReference type="Pfam" id="PF18376">
    <property type="entry name" value="MDD_C"/>
    <property type="match status" value="1"/>
</dbReference>
<dbReference type="PIRSF" id="PIRSF015950">
    <property type="entry name" value="Mev_P_decrbx"/>
    <property type="match status" value="1"/>
</dbReference>
<protein>
    <recommendedName>
        <fullName evidence="2 12">Diphosphomevalonate decarboxylase</fullName>
        <ecNumber evidence="2 12">4.1.1.33</ecNumber>
    </recommendedName>
</protein>
<keyword evidence="7 13" id="KW-0756">Sterol biosynthesis</keyword>
<keyword evidence="13" id="KW-0152">Cholesterol biosynthesis</keyword>
<evidence type="ECO:0000256" key="11">
    <source>
        <dbReference type="ARBA" id="ARBA00023239"/>
    </source>
</evidence>
<comment type="pathway">
    <text evidence="13">Steroid biosynthesis; cholesterol biosynthesis.</text>
</comment>
<dbReference type="Proteomes" id="UP001209570">
    <property type="component" value="Unassembled WGS sequence"/>
</dbReference>
<dbReference type="InterPro" id="IPR053859">
    <property type="entry name" value="MVD-like_N"/>
</dbReference>
<reference evidence="17" key="1">
    <citation type="submission" date="2021-12" db="EMBL/GenBank/DDBJ databases">
        <title>Prjna785345.</title>
        <authorList>
            <person name="Rujirawat T."/>
            <person name="Krajaejun T."/>
        </authorList>
    </citation>
    <scope>NUCLEOTIDE SEQUENCE</scope>
    <source>
        <strain evidence="17">Pi057C3</strain>
    </source>
</reference>
<dbReference type="NCBIfam" id="TIGR01240">
    <property type="entry name" value="mevDPdecarb"/>
    <property type="match status" value="1"/>
</dbReference>
<keyword evidence="6 13" id="KW-0752">Steroid biosynthesis</keyword>
<feature type="domain" description="Diphosphomevalonate decarboxylase-like N-terminal" evidence="16">
    <location>
        <begin position="14"/>
        <end position="181"/>
    </location>
</feature>
<dbReference type="FunFam" id="3.30.70.890:FF:000005">
    <property type="entry name" value="Diphosphomevalonate decarboxylase"/>
    <property type="match status" value="1"/>
</dbReference>
<keyword evidence="8 12" id="KW-0443">Lipid metabolism</keyword>
<dbReference type="InterPro" id="IPR020568">
    <property type="entry name" value="Ribosomal_Su5_D2-typ_SF"/>
</dbReference>
<accession>A0AAD5M0Z0</accession>
<dbReference type="EMBL" id="JAKCXM010000155">
    <property type="protein sequence ID" value="KAJ0400409.1"/>
    <property type="molecule type" value="Genomic_DNA"/>
</dbReference>
<dbReference type="SUPFAM" id="SSF55060">
    <property type="entry name" value="GHMP Kinase, C-terminal domain"/>
    <property type="match status" value="1"/>
</dbReference>
<keyword evidence="11 12" id="KW-0456">Lyase</keyword>
<dbReference type="SUPFAM" id="SSF54211">
    <property type="entry name" value="Ribosomal protein S5 domain 2-like"/>
    <property type="match status" value="1"/>
</dbReference>
<evidence type="ECO:0000256" key="8">
    <source>
        <dbReference type="ARBA" id="ARBA00023098"/>
    </source>
</evidence>
<evidence type="ECO:0000256" key="7">
    <source>
        <dbReference type="ARBA" id="ARBA00023011"/>
    </source>
</evidence>
<dbReference type="GO" id="GO:0004163">
    <property type="term" value="F:diphosphomevalonate decarboxylase activity"/>
    <property type="evidence" value="ECO:0007669"/>
    <property type="project" value="UniProtKB-UniRule"/>
</dbReference>
<dbReference type="GO" id="GO:0006695">
    <property type="term" value="P:cholesterol biosynthetic process"/>
    <property type="evidence" value="ECO:0007669"/>
    <property type="project" value="UniProtKB-KW"/>
</dbReference>
<dbReference type="PANTHER" id="PTHR10977">
    <property type="entry name" value="DIPHOSPHOMEVALONATE DECARBOXYLASE"/>
    <property type="match status" value="1"/>
</dbReference>
<keyword evidence="18" id="KW-1185">Reference proteome</keyword>
<dbReference type="InterPro" id="IPR041431">
    <property type="entry name" value="Mvd1_C"/>
</dbReference>
<evidence type="ECO:0000256" key="9">
    <source>
        <dbReference type="ARBA" id="ARBA00023166"/>
    </source>
</evidence>
<evidence type="ECO:0000256" key="14">
    <source>
        <dbReference type="SAM" id="Phobius"/>
    </source>
</evidence>
<evidence type="ECO:0000256" key="3">
    <source>
        <dbReference type="ARBA" id="ARBA00022516"/>
    </source>
</evidence>
<dbReference type="InterPro" id="IPR014721">
    <property type="entry name" value="Ribsml_uS5_D2-typ_fold_subgr"/>
</dbReference>
<evidence type="ECO:0000259" key="16">
    <source>
        <dbReference type="Pfam" id="PF22700"/>
    </source>
</evidence>
<dbReference type="GO" id="GO:0005524">
    <property type="term" value="F:ATP binding"/>
    <property type="evidence" value="ECO:0007669"/>
    <property type="project" value="UniProtKB-UniRule"/>
</dbReference>
<organism evidence="17 18">
    <name type="scientific">Pythium insidiosum</name>
    <name type="common">Pythiosis disease agent</name>
    <dbReference type="NCBI Taxonomy" id="114742"/>
    <lineage>
        <taxon>Eukaryota</taxon>
        <taxon>Sar</taxon>
        <taxon>Stramenopiles</taxon>
        <taxon>Oomycota</taxon>
        <taxon>Peronosporomycetes</taxon>
        <taxon>Pythiales</taxon>
        <taxon>Pythiaceae</taxon>
        <taxon>Pythium</taxon>
    </lineage>
</organism>
<dbReference type="PANTHER" id="PTHR10977:SF3">
    <property type="entry name" value="DIPHOSPHOMEVALONATE DECARBOXYLASE"/>
    <property type="match status" value="1"/>
</dbReference>
<name>A0AAD5M0Z0_PYTIN</name>
<gene>
    <name evidence="17" type="ORF">P43SY_001687</name>
</gene>
<dbReference type="InterPro" id="IPR029765">
    <property type="entry name" value="Mev_diP_decarb"/>
</dbReference>
<evidence type="ECO:0000256" key="13">
    <source>
        <dbReference type="RuleBase" id="RU363086"/>
    </source>
</evidence>